<organism evidence="1 2">
    <name type="scientific">Bradyrhizobium nanningense</name>
    <dbReference type="NCBI Taxonomy" id="1325118"/>
    <lineage>
        <taxon>Bacteria</taxon>
        <taxon>Pseudomonadati</taxon>
        <taxon>Pseudomonadota</taxon>
        <taxon>Alphaproteobacteria</taxon>
        <taxon>Hyphomicrobiales</taxon>
        <taxon>Nitrobacteraceae</taxon>
        <taxon>Bradyrhizobium</taxon>
    </lineage>
</organism>
<protein>
    <submittedName>
        <fullName evidence="1">Uncharacterized protein</fullName>
    </submittedName>
</protein>
<accession>A0A4Q0SFH7</accession>
<dbReference type="AlphaFoldDB" id="A0A4Q0SFH7"/>
<evidence type="ECO:0000313" key="2">
    <source>
        <dbReference type="Proteomes" id="UP000289546"/>
    </source>
</evidence>
<gene>
    <name evidence="1" type="ORF">XH99_06580</name>
</gene>
<dbReference type="Proteomes" id="UP000289546">
    <property type="component" value="Unassembled WGS sequence"/>
</dbReference>
<name>A0A4Q0SFH7_9BRAD</name>
<feature type="non-terminal residue" evidence="1">
    <location>
        <position position="61"/>
    </location>
</feature>
<reference evidence="1 2" key="1">
    <citation type="submission" date="2015-04" db="EMBL/GenBank/DDBJ databases">
        <title>Comparative genomics of rhizobia nodulating Arachis hypogaea in China.</title>
        <authorList>
            <person name="Li Y."/>
        </authorList>
    </citation>
    <scope>NUCLEOTIDE SEQUENCE [LARGE SCALE GENOMIC DNA]</scope>
    <source>
        <strain evidence="1 2">CCBAU 51757</strain>
    </source>
</reference>
<comment type="caution">
    <text evidence="1">The sequence shown here is derived from an EMBL/GenBank/DDBJ whole genome shotgun (WGS) entry which is preliminary data.</text>
</comment>
<evidence type="ECO:0000313" key="1">
    <source>
        <dbReference type="EMBL" id="RXH36630.1"/>
    </source>
</evidence>
<proteinExistence type="predicted"/>
<sequence length="61" mass="6651">MIEFAMLARGFGSCIRKPAAEEVGAVHLNTRIACWLSIMVTSDVAIDSSNRHANAFKISIE</sequence>
<keyword evidence="2" id="KW-1185">Reference proteome</keyword>
<dbReference type="EMBL" id="LBJQ01000010">
    <property type="protein sequence ID" value="RXH36630.1"/>
    <property type="molecule type" value="Genomic_DNA"/>
</dbReference>